<proteinExistence type="predicted"/>
<reference evidence="2 3" key="1">
    <citation type="submission" date="2019-05" db="EMBL/GenBank/DDBJ databases">
        <title>Arcobacter sp. nov., isolated from sea sediment.</title>
        <authorList>
            <person name="Kim W."/>
        </authorList>
    </citation>
    <scope>NUCLEOTIDE SEQUENCE [LARGE SCALE GENOMIC DNA]</scope>
    <source>
        <strain evidence="2 3">CAU 1517</strain>
    </source>
</reference>
<dbReference type="EMBL" id="VANU01000004">
    <property type="protein sequence ID" value="TLP37544.1"/>
    <property type="molecule type" value="Genomic_DNA"/>
</dbReference>
<keyword evidence="3" id="KW-1185">Reference proteome</keyword>
<dbReference type="InterPro" id="IPR052698">
    <property type="entry name" value="MoCofactor_Util/Proc"/>
</dbReference>
<dbReference type="InterPro" id="IPR027051">
    <property type="entry name" value="XdhC_Rossmann_dom"/>
</dbReference>
<feature type="domain" description="XdhC Rossmann" evidence="1">
    <location>
        <begin position="118"/>
        <end position="252"/>
    </location>
</feature>
<sequence>MFSNKQLHRFLANSKERKLDIALTYVEKTTGSTFSKKGTLMLVNSNFEFAGVLGSGFLQEKVKENSKDALNLKEEIVFESITKDPSSGHGNSKYRTIPFYYENMYEGIGKYINKVFSLLIFGSGAHISSLISMANLMGWKTTIIDVNLKKQFCKEADKLINLEKLEDIKSLNLFNYDAAVILSHNPKTDDTYLESLLKTDISYIGLMGNKNNAKRKKEQFNLENEKRFFAPIGIDIGSYTPESIALSICSQIEANKNGKL</sequence>
<dbReference type="Pfam" id="PF13478">
    <property type="entry name" value="XdhC_C"/>
    <property type="match status" value="1"/>
</dbReference>
<dbReference type="PANTHER" id="PTHR30388:SF6">
    <property type="entry name" value="XANTHINE DEHYDROGENASE SUBUNIT A-RELATED"/>
    <property type="match status" value="1"/>
</dbReference>
<dbReference type="Proteomes" id="UP000308901">
    <property type="component" value="Unassembled WGS sequence"/>
</dbReference>
<dbReference type="Gene3D" id="3.40.50.720">
    <property type="entry name" value="NAD(P)-binding Rossmann-like Domain"/>
    <property type="match status" value="1"/>
</dbReference>
<evidence type="ECO:0000313" key="2">
    <source>
        <dbReference type="EMBL" id="TLP37544.1"/>
    </source>
</evidence>
<evidence type="ECO:0000313" key="3">
    <source>
        <dbReference type="Proteomes" id="UP000308901"/>
    </source>
</evidence>
<dbReference type="PANTHER" id="PTHR30388">
    <property type="entry name" value="ALDEHYDE OXIDOREDUCTASE MOLYBDENUM COFACTOR ASSEMBLY PROTEIN"/>
    <property type="match status" value="1"/>
</dbReference>
<accession>A0A5R8XZK3</accession>
<organism evidence="2 3">
    <name type="scientific">Arcobacter arenosus</name>
    <dbReference type="NCBI Taxonomy" id="2576037"/>
    <lineage>
        <taxon>Bacteria</taxon>
        <taxon>Pseudomonadati</taxon>
        <taxon>Campylobacterota</taxon>
        <taxon>Epsilonproteobacteria</taxon>
        <taxon>Campylobacterales</taxon>
        <taxon>Arcobacteraceae</taxon>
        <taxon>Arcobacter</taxon>
    </lineage>
</organism>
<dbReference type="RefSeq" id="WP_138152689.1">
    <property type="nucleotide sequence ID" value="NZ_VANU01000004.1"/>
</dbReference>
<comment type="caution">
    <text evidence="2">The sequence shown here is derived from an EMBL/GenBank/DDBJ whole genome shotgun (WGS) entry which is preliminary data.</text>
</comment>
<name>A0A5R8XZK3_9BACT</name>
<evidence type="ECO:0000259" key="1">
    <source>
        <dbReference type="Pfam" id="PF13478"/>
    </source>
</evidence>
<gene>
    <name evidence="2" type="ORF">FDK22_09470</name>
</gene>
<dbReference type="OrthoDB" id="9815497at2"/>
<protein>
    <recommendedName>
        <fullName evidence="1">XdhC Rossmann domain-containing protein</fullName>
    </recommendedName>
</protein>
<dbReference type="AlphaFoldDB" id="A0A5R8XZK3"/>